<organism evidence="5 6">
    <name type="scientific">Actinoallomurus spadix</name>
    <dbReference type="NCBI Taxonomy" id="79912"/>
    <lineage>
        <taxon>Bacteria</taxon>
        <taxon>Bacillati</taxon>
        <taxon>Actinomycetota</taxon>
        <taxon>Actinomycetes</taxon>
        <taxon>Streptosporangiales</taxon>
        <taxon>Thermomonosporaceae</taxon>
        <taxon>Actinoallomurus</taxon>
    </lineage>
</organism>
<sequence length="325" mass="34015">MELVSIDDIRTAATSITDLVVHTPLLPCPWAAGHGSLSLKPENLQTTGSFKIRGAYNAIRRCPPSLRDRGVITYSSGNHAQALAYAARALGVPCTVVMPEDARQVKVTATRSLGAEIVLVPPAERKDVATRLAETEGLALIPPFDHPDVIGGQGTVGLEIVEDLPEVDVVLVPVGGGALASGVATAVKSLRPSASVIGVEPELAADAAESLRSGRLCTWPMTRTGRTVADGLRTNLSDLTFAHLRTHLDDLVTVSEEEITDAVAHLARSAHLIVEPSGAVTVAAYLFNKDRLPAGRTVAVLSGGNVDFGFFTNVLVAPSESQGAD</sequence>
<comment type="cofactor">
    <cofactor evidence="1">
        <name>pyridoxal 5'-phosphate</name>
        <dbReference type="ChEBI" id="CHEBI:597326"/>
    </cofactor>
</comment>
<gene>
    <name evidence="5" type="ORF">GCM10010151_21240</name>
</gene>
<feature type="domain" description="Tryptophan synthase beta chain-like PALP" evidence="4">
    <location>
        <begin position="16"/>
        <end position="303"/>
    </location>
</feature>
<reference evidence="5 6" key="1">
    <citation type="journal article" date="2019" name="Int. J. Syst. Evol. Microbiol.">
        <title>The Global Catalogue of Microorganisms (GCM) 10K type strain sequencing project: providing services to taxonomists for standard genome sequencing and annotation.</title>
        <authorList>
            <consortium name="The Broad Institute Genomics Platform"/>
            <consortium name="The Broad Institute Genome Sequencing Center for Infectious Disease"/>
            <person name="Wu L."/>
            <person name="Ma J."/>
        </authorList>
    </citation>
    <scope>NUCLEOTIDE SEQUENCE [LARGE SCALE GENOMIC DNA]</scope>
    <source>
        <strain evidence="5 6">JCM 3146</strain>
    </source>
</reference>
<evidence type="ECO:0000256" key="1">
    <source>
        <dbReference type="ARBA" id="ARBA00001933"/>
    </source>
</evidence>
<accession>A0ABN0WAS7</accession>
<dbReference type="PROSITE" id="PS00165">
    <property type="entry name" value="DEHYDRATASE_SER_THR"/>
    <property type="match status" value="1"/>
</dbReference>
<evidence type="ECO:0000256" key="3">
    <source>
        <dbReference type="ARBA" id="ARBA00023239"/>
    </source>
</evidence>
<keyword evidence="6" id="KW-1185">Reference proteome</keyword>
<name>A0ABN0WAS7_9ACTN</name>
<dbReference type="PANTHER" id="PTHR48078:SF6">
    <property type="entry name" value="L-THREONINE DEHYDRATASE CATABOLIC TDCB"/>
    <property type="match status" value="1"/>
</dbReference>
<protein>
    <submittedName>
        <fullName evidence="5">Threonine/serine dehydratase</fullName>
    </submittedName>
</protein>
<keyword evidence="3" id="KW-0456">Lyase</keyword>
<dbReference type="InterPro" id="IPR001926">
    <property type="entry name" value="TrpB-like_PALP"/>
</dbReference>
<dbReference type="InterPro" id="IPR050147">
    <property type="entry name" value="Ser/Thr_Dehydratase"/>
</dbReference>
<comment type="caution">
    <text evidence="5">The sequence shown here is derived from an EMBL/GenBank/DDBJ whole genome shotgun (WGS) entry which is preliminary data.</text>
</comment>
<dbReference type="Proteomes" id="UP001501822">
    <property type="component" value="Unassembled WGS sequence"/>
</dbReference>
<dbReference type="Pfam" id="PF00291">
    <property type="entry name" value="PALP"/>
    <property type="match status" value="1"/>
</dbReference>
<dbReference type="InterPro" id="IPR000634">
    <property type="entry name" value="Ser/Thr_deHydtase_PyrdxlP-BS"/>
</dbReference>
<dbReference type="InterPro" id="IPR036052">
    <property type="entry name" value="TrpB-like_PALP_sf"/>
</dbReference>
<keyword evidence="2" id="KW-0663">Pyridoxal phosphate</keyword>
<dbReference type="PANTHER" id="PTHR48078">
    <property type="entry name" value="THREONINE DEHYDRATASE, MITOCHONDRIAL-RELATED"/>
    <property type="match status" value="1"/>
</dbReference>
<evidence type="ECO:0000259" key="4">
    <source>
        <dbReference type="Pfam" id="PF00291"/>
    </source>
</evidence>
<dbReference type="EMBL" id="BAAABM010000016">
    <property type="protein sequence ID" value="GAA0331159.1"/>
    <property type="molecule type" value="Genomic_DNA"/>
</dbReference>
<evidence type="ECO:0000256" key="2">
    <source>
        <dbReference type="ARBA" id="ARBA00022898"/>
    </source>
</evidence>
<dbReference type="RefSeq" id="WP_252805506.1">
    <property type="nucleotide sequence ID" value="NZ_BAAABM010000016.1"/>
</dbReference>
<evidence type="ECO:0000313" key="6">
    <source>
        <dbReference type="Proteomes" id="UP001501822"/>
    </source>
</evidence>
<dbReference type="CDD" id="cd01562">
    <property type="entry name" value="Thr-dehyd"/>
    <property type="match status" value="1"/>
</dbReference>
<proteinExistence type="predicted"/>
<dbReference type="SUPFAM" id="SSF53686">
    <property type="entry name" value="Tryptophan synthase beta subunit-like PLP-dependent enzymes"/>
    <property type="match status" value="1"/>
</dbReference>
<evidence type="ECO:0000313" key="5">
    <source>
        <dbReference type="EMBL" id="GAA0331159.1"/>
    </source>
</evidence>
<dbReference type="Gene3D" id="3.40.50.1100">
    <property type="match status" value="2"/>
</dbReference>